<dbReference type="GO" id="GO:0016757">
    <property type="term" value="F:glycosyltransferase activity"/>
    <property type="evidence" value="ECO:0007669"/>
    <property type="project" value="UniProtKB-KW"/>
</dbReference>
<comment type="subcellular location">
    <subcellularLocation>
        <location evidence="1">Golgi apparatus membrane</location>
        <topology evidence="1">Single-pass type II membrane protein</topology>
    </subcellularLocation>
</comment>
<sequence length="559" mass="64088">MEILNYLARFRKLCQPGIRVPVVFLVLIVICFLSFQSSTLFSESDLLHDLRKMFSPSASNSGPSRSNNSAADNSSAPVPIPVPVVDNRSSPSPQPEKVENSTNSSLTSVGSPLDEGAEMRKKKGRSKSPPRSDKPASRNCSREREPRKKRKTTQHVTSIREMSEILLRNQRSSCSKVPQWSCPIDQQILEARRKILNAPIVEDDPELYPPVYRNFSTFKRSYELMEKMLKVYVYNEGKRPIFHEPILSGIYAAEGWFMKHMEGKNRFLVDDPAKAHLFYMPFSSTMLRMNRYDPKSPHKRNLVQFLRNYVTTIAAKYPSWNRTGGADHFSVSCHDWASMLTAKAMGDSIRALCNADLMGAFEIGKDVSITLTPVRNAKNPVQNVGGKPGEQRDLLAFFAGQMHGYVRPLLMQQWGKGDPDIKVFGPLRKGRRWDATTYVDSMRRTKYCLCPRGYEANSPRLAEAFFYECVPVIISDNFVPPFFDVLNWEAFSVVVPVKDIPRLKEILLSIPREKYLALQTGVRMVQRHFLWHSKPKRYDLFHTTLHSVWFNRVLQLRER</sequence>
<evidence type="ECO:0000256" key="7">
    <source>
        <dbReference type="SAM" id="Phobius"/>
    </source>
</evidence>
<evidence type="ECO:0000259" key="8">
    <source>
        <dbReference type="Pfam" id="PF03016"/>
    </source>
</evidence>
<organism evidence="9 10">
    <name type="scientific">Spirodela intermedia</name>
    <name type="common">Intermediate duckweed</name>
    <dbReference type="NCBI Taxonomy" id="51605"/>
    <lineage>
        <taxon>Eukaryota</taxon>
        <taxon>Viridiplantae</taxon>
        <taxon>Streptophyta</taxon>
        <taxon>Embryophyta</taxon>
        <taxon>Tracheophyta</taxon>
        <taxon>Spermatophyta</taxon>
        <taxon>Magnoliopsida</taxon>
        <taxon>Liliopsida</taxon>
        <taxon>Araceae</taxon>
        <taxon>Lemnoideae</taxon>
        <taxon>Spirodela</taxon>
    </lineage>
</organism>
<keyword evidence="3" id="KW-0808">Transferase</keyword>
<keyword evidence="7" id="KW-1133">Transmembrane helix</keyword>
<evidence type="ECO:0000313" key="9">
    <source>
        <dbReference type="EMBL" id="CAA7408726.1"/>
    </source>
</evidence>
<dbReference type="Proteomes" id="UP000663760">
    <property type="component" value="Chromosome 15"/>
</dbReference>
<evidence type="ECO:0000256" key="6">
    <source>
        <dbReference type="SAM" id="MobiDB-lite"/>
    </source>
</evidence>
<evidence type="ECO:0000256" key="2">
    <source>
        <dbReference type="ARBA" id="ARBA00010271"/>
    </source>
</evidence>
<keyword evidence="7" id="KW-0812">Transmembrane</keyword>
<reference evidence="9" key="1">
    <citation type="submission" date="2020-02" db="EMBL/GenBank/DDBJ databases">
        <authorList>
            <person name="Scholz U."/>
            <person name="Mascher M."/>
            <person name="Fiebig A."/>
        </authorList>
    </citation>
    <scope>NUCLEOTIDE SEQUENCE</scope>
</reference>
<dbReference type="InterPro" id="IPR040911">
    <property type="entry name" value="Exostosin_GT47"/>
</dbReference>
<keyword evidence="3" id="KW-0328">Glycosyltransferase</keyword>
<evidence type="ECO:0000256" key="5">
    <source>
        <dbReference type="ARBA" id="ARBA00023034"/>
    </source>
</evidence>
<dbReference type="AlphaFoldDB" id="A0A7I8LGD8"/>
<feature type="compositionally biased region" description="Polar residues" evidence="6">
    <location>
        <begin position="100"/>
        <end position="110"/>
    </location>
</feature>
<keyword evidence="5" id="KW-0333">Golgi apparatus</keyword>
<dbReference type="EMBL" id="LR746278">
    <property type="protein sequence ID" value="CAA7408726.1"/>
    <property type="molecule type" value="Genomic_DNA"/>
</dbReference>
<dbReference type="Pfam" id="PF03016">
    <property type="entry name" value="Exostosin_GT47"/>
    <property type="match status" value="1"/>
</dbReference>
<accession>A0A7I8LGD8</accession>
<evidence type="ECO:0000313" key="10">
    <source>
        <dbReference type="Proteomes" id="UP000663760"/>
    </source>
</evidence>
<feature type="domain" description="Exostosin GT47" evidence="8">
    <location>
        <begin position="226"/>
        <end position="508"/>
    </location>
</feature>
<feature type="compositionally biased region" description="Basic and acidic residues" evidence="6">
    <location>
        <begin position="130"/>
        <end position="146"/>
    </location>
</feature>
<protein>
    <recommendedName>
        <fullName evidence="8">Exostosin GT47 domain-containing protein</fullName>
    </recommendedName>
</protein>
<dbReference type="GO" id="GO:0000139">
    <property type="term" value="C:Golgi membrane"/>
    <property type="evidence" value="ECO:0007669"/>
    <property type="project" value="UniProtKB-SubCell"/>
</dbReference>
<evidence type="ECO:0000256" key="3">
    <source>
        <dbReference type="ARBA" id="ARBA00022676"/>
    </source>
</evidence>
<feature type="transmembrane region" description="Helical" evidence="7">
    <location>
        <begin position="20"/>
        <end position="41"/>
    </location>
</feature>
<comment type="similarity">
    <text evidence="2">Belongs to the glycosyltransferase 47 family.</text>
</comment>
<gene>
    <name evidence="9" type="ORF">SI8410_15019404</name>
</gene>
<keyword evidence="7" id="KW-0472">Membrane</keyword>
<name>A0A7I8LGD8_SPIIN</name>
<keyword evidence="4" id="KW-0735">Signal-anchor</keyword>
<feature type="region of interest" description="Disordered" evidence="6">
    <location>
        <begin position="56"/>
        <end position="157"/>
    </location>
</feature>
<keyword evidence="10" id="KW-1185">Reference proteome</keyword>
<evidence type="ECO:0000256" key="1">
    <source>
        <dbReference type="ARBA" id="ARBA00004323"/>
    </source>
</evidence>
<dbReference type="PANTHER" id="PTHR11062">
    <property type="entry name" value="EXOSTOSIN HEPARAN SULFATE GLYCOSYLTRANSFERASE -RELATED"/>
    <property type="match status" value="1"/>
</dbReference>
<proteinExistence type="inferred from homology"/>
<evidence type="ECO:0000256" key="4">
    <source>
        <dbReference type="ARBA" id="ARBA00022968"/>
    </source>
</evidence>
<dbReference type="OrthoDB" id="1924787at2759"/>
<dbReference type="InterPro" id="IPR004263">
    <property type="entry name" value="Exostosin"/>
</dbReference>
<dbReference type="PANTHER" id="PTHR11062:SF210">
    <property type="entry name" value="EXOSTOSIN FAMILY PROTEIN"/>
    <property type="match status" value="1"/>
</dbReference>
<feature type="compositionally biased region" description="Low complexity" evidence="6">
    <location>
        <begin position="56"/>
        <end position="77"/>
    </location>
</feature>